<feature type="compositionally biased region" description="Acidic residues" evidence="1">
    <location>
        <begin position="52"/>
        <end position="64"/>
    </location>
</feature>
<proteinExistence type="predicted"/>
<feature type="non-terminal residue" evidence="2">
    <location>
        <position position="1"/>
    </location>
</feature>
<dbReference type="AlphaFoldDB" id="A0A699WHN7"/>
<feature type="compositionally biased region" description="Basic residues" evidence="1">
    <location>
        <begin position="77"/>
        <end position="88"/>
    </location>
</feature>
<name>A0A699WHN7_TANCI</name>
<protein>
    <submittedName>
        <fullName evidence="2">Uncharacterized protein</fullName>
    </submittedName>
</protein>
<sequence length="107" mass="12030">ASAKGKQPLRATTPVEPTDLQRTEAAHLKIALKQSRQETHISQQSGSGTGEGTEEEPAKDDEENKETGKGGEEVRKSRVKVKKKKQVKRTREVLTRFLEHLKIVRMK</sequence>
<dbReference type="EMBL" id="BKCJ011608043">
    <property type="protein sequence ID" value="GFD43874.1"/>
    <property type="molecule type" value="Genomic_DNA"/>
</dbReference>
<evidence type="ECO:0000313" key="2">
    <source>
        <dbReference type="EMBL" id="GFD43874.1"/>
    </source>
</evidence>
<reference evidence="2" key="1">
    <citation type="journal article" date="2019" name="Sci. Rep.">
        <title>Draft genome of Tanacetum cinerariifolium, the natural source of mosquito coil.</title>
        <authorList>
            <person name="Yamashiro T."/>
            <person name="Shiraishi A."/>
            <person name="Satake H."/>
            <person name="Nakayama K."/>
        </authorList>
    </citation>
    <scope>NUCLEOTIDE SEQUENCE</scope>
</reference>
<gene>
    <name evidence="2" type="ORF">Tci_915843</name>
</gene>
<comment type="caution">
    <text evidence="2">The sequence shown here is derived from an EMBL/GenBank/DDBJ whole genome shotgun (WGS) entry which is preliminary data.</text>
</comment>
<feature type="region of interest" description="Disordered" evidence="1">
    <location>
        <begin position="1"/>
        <end position="89"/>
    </location>
</feature>
<feature type="compositionally biased region" description="Basic and acidic residues" evidence="1">
    <location>
        <begin position="65"/>
        <end position="76"/>
    </location>
</feature>
<organism evidence="2">
    <name type="scientific">Tanacetum cinerariifolium</name>
    <name type="common">Dalmatian daisy</name>
    <name type="synonym">Chrysanthemum cinerariifolium</name>
    <dbReference type="NCBI Taxonomy" id="118510"/>
    <lineage>
        <taxon>Eukaryota</taxon>
        <taxon>Viridiplantae</taxon>
        <taxon>Streptophyta</taxon>
        <taxon>Embryophyta</taxon>
        <taxon>Tracheophyta</taxon>
        <taxon>Spermatophyta</taxon>
        <taxon>Magnoliopsida</taxon>
        <taxon>eudicotyledons</taxon>
        <taxon>Gunneridae</taxon>
        <taxon>Pentapetalae</taxon>
        <taxon>asterids</taxon>
        <taxon>campanulids</taxon>
        <taxon>Asterales</taxon>
        <taxon>Asteraceae</taxon>
        <taxon>Asteroideae</taxon>
        <taxon>Anthemideae</taxon>
        <taxon>Anthemidinae</taxon>
        <taxon>Tanacetum</taxon>
    </lineage>
</organism>
<evidence type="ECO:0000256" key="1">
    <source>
        <dbReference type="SAM" id="MobiDB-lite"/>
    </source>
</evidence>
<accession>A0A699WHN7</accession>
<feature type="non-terminal residue" evidence="2">
    <location>
        <position position="107"/>
    </location>
</feature>